<dbReference type="InterPro" id="IPR027417">
    <property type="entry name" value="P-loop_NTPase"/>
</dbReference>
<keyword evidence="2" id="KW-0808">Transferase</keyword>
<keyword evidence="2" id="KW-0418">Kinase</keyword>
<sequence>MRIGLCGGHRTGKTTLARAIAEKTGMPFLATSTSAVFQEYGLDPAKPMDFKTRLWIQQRVLNSATMSWHDAPTDFITDRTPIDFMAYTLGDIQGMTDVDFPDLEAYLNQCFTITNQFFSQLVVLQPAIPLIYEEGKAALNKAYIEHLNSVVLGLCHDERLQVAVTVIKRAVLALDERVACVMV</sequence>
<dbReference type="EMBL" id="JH600070">
    <property type="protein sequence ID" value="EIJ42653.1"/>
    <property type="molecule type" value="Genomic_DNA"/>
</dbReference>
<organism evidence="2 3">
    <name type="scientific">Beggiatoa alba B18LD</name>
    <dbReference type="NCBI Taxonomy" id="395493"/>
    <lineage>
        <taxon>Bacteria</taxon>
        <taxon>Pseudomonadati</taxon>
        <taxon>Pseudomonadota</taxon>
        <taxon>Gammaproteobacteria</taxon>
        <taxon>Thiotrichales</taxon>
        <taxon>Thiotrichaceae</taxon>
        <taxon>Beggiatoa</taxon>
    </lineage>
</organism>
<dbReference type="RefSeq" id="WP_002685786.1">
    <property type="nucleotide sequence ID" value="NZ_JH600070.1"/>
</dbReference>
<evidence type="ECO:0000259" key="1">
    <source>
        <dbReference type="Pfam" id="PF13521"/>
    </source>
</evidence>
<dbReference type="SUPFAM" id="SSF52540">
    <property type="entry name" value="P-loop containing nucleoside triphosphate hydrolases"/>
    <property type="match status" value="1"/>
</dbReference>
<dbReference type="Pfam" id="PF13521">
    <property type="entry name" value="AAA_28"/>
    <property type="match status" value="1"/>
</dbReference>
<dbReference type="HOGENOM" id="CLU_1460603_0_0_6"/>
<dbReference type="Gene3D" id="3.40.50.300">
    <property type="entry name" value="P-loop containing nucleotide triphosphate hydrolases"/>
    <property type="match status" value="1"/>
</dbReference>
<gene>
    <name evidence="2" type="ORF">BegalDRAFT_1777</name>
</gene>
<keyword evidence="3" id="KW-1185">Reference proteome</keyword>
<dbReference type="STRING" id="395493.BegalDRAFT_1777"/>
<reference evidence="2 3" key="1">
    <citation type="submission" date="2011-11" db="EMBL/GenBank/DDBJ databases">
        <title>Improved High-Quality Draft sequence of Beggiatoa alba B18lD.</title>
        <authorList>
            <consortium name="US DOE Joint Genome Institute"/>
            <person name="Lucas S."/>
            <person name="Han J."/>
            <person name="Lapidus A."/>
            <person name="Cheng J.-F."/>
            <person name="Goodwin L."/>
            <person name="Pitluck S."/>
            <person name="Peters L."/>
            <person name="Mikhailova N."/>
            <person name="Held B."/>
            <person name="Detter J.C."/>
            <person name="Han C."/>
            <person name="Tapia R."/>
            <person name="Land M."/>
            <person name="Hauser L."/>
            <person name="Kyrpides N."/>
            <person name="Ivanova N."/>
            <person name="Pagani I."/>
            <person name="Samuel K."/>
            <person name="Teske A."/>
            <person name="Mueller J."/>
            <person name="Woyke T."/>
        </authorList>
    </citation>
    <scope>NUCLEOTIDE SEQUENCE [LARGE SCALE GENOMIC DNA]</scope>
    <source>
        <strain evidence="2 3">B18LD</strain>
    </source>
</reference>
<name>I3CGB0_9GAMM</name>
<evidence type="ECO:0000313" key="2">
    <source>
        <dbReference type="EMBL" id="EIJ42653.1"/>
    </source>
</evidence>
<dbReference type="Proteomes" id="UP000005744">
    <property type="component" value="Unassembled WGS sequence"/>
</dbReference>
<feature type="domain" description="NadR/Ttd14 AAA" evidence="1">
    <location>
        <begin position="2"/>
        <end position="88"/>
    </location>
</feature>
<proteinExistence type="predicted"/>
<accession>I3CGB0</accession>
<dbReference type="AlphaFoldDB" id="I3CGB0"/>
<dbReference type="OrthoDB" id="7351510at2"/>
<dbReference type="GO" id="GO:0016301">
    <property type="term" value="F:kinase activity"/>
    <property type="evidence" value="ECO:0007669"/>
    <property type="project" value="UniProtKB-KW"/>
</dbReference>
<dbReference type="InterPro" id="IPR038727">
    <property type="entry name" value="NadR/Ttd14_AAA_dom"/>
</dbReference>
<protein>
    <submittedName>
        <fullName evidence="2">Shikimate kinase</fullName>
    </submittedName>
</protein>
<evidence type="ECO:0000313" key="3">
    <source>
        <dbReference type="Proteomes" id="UP000005744"/>
    </source>
</evidence>
<dbReference type="eggNOG" id="COG3172">
    <property type="taxonomic scope" value="Bacteria"/>
</dbReference>